<reference evidence="1" key="1">
    <citation type="submission" date="2019-08" db="EMBL/GenBank/DDBJ databases">
        <authorList>
            <person name="Kucharzyk K."/>
            <person name="Murdoch R.W."/>
            <person name="Higgins S."/>
            <person name="Loffler F."/>
        </authorList>
    </citation>
    <scope>NUCLEOTIDE SEQUENCE</scope>
</reference>
<dbReference type="EMBL" id="VSSQ01066311">
    <property type="protein sequence ID" value="MPN18886.1"/>
    <property type="molecule type" value="Genomic_DNA"/>
</dbReference>
<comment type="caution">
    <text evidence="1">The sequence shown here is derived from an EMBL/GenBank/DDBJ whole genome shotgun (WGS) entry which is preliminary data.</text>
</comment>
<proteinExistence type="predicted"/>
<sequence>MIVGHLQVIVRTSIILAVIDGKKAVMIARKKVFILHR</sequence>
<organism evidence="1">
    <name type="scientific">bioreactor metagenome</name>
    <dbReference type="NCBI Taxonomy" id="1076179"/>
    <lineage>
        <taxon>unclassified sequences</taxon>
        <taxon>metagenomes</taxon>
        <taxon>ecological metagenomes</taxon>
    </lineage>
</organism>
<name>A0A645FYB2_9ZZZZ</name>
<dbReference type="AlphaFoldDB" id="A0A645FYB2"/>
<evidence type="ECO:0000313" key="1">
    <source>
        <dbReference type="EMBL" id="MPN18886.1"/>
    </source>
</evidence>
<gene>
    <name evidence="1" type="ORF">SDC9_166251</name>
</gene>
<accession>A0A645FYB2</accession>
<protein>
    <submittedName>
        <fullName evidence="1">Uncharacterized protein</fullName>
    </submittedName>
</protein>